<dbReference type="EMBL" id="LAZR01035030">
    <property type="protein sequence ID" value="KKL28628.1"/>
    <property type="molecule type" value="Genomic_DNA"/>
</dbReference>
<proteinExistence type="predicted"/>
<feature type="non-terminal residue" evidence="1">
    <location>
        <position position="1"/>
    </location>
</feature>
<evidence type="ECO:0000313" key="1">
    <source>
        <dbReference type="EMBL" id="KKL28628.1"/>
    </source>
</evidence>
<gene>
    <name evidence="1" type="ORF">LCGC14_2373270</name>
</gene>
<sequence>ITTEALAMAAQFHPAWRACTPTARKFHARNCYQVLGNDLKTPADFIVCWTPNGKQIGGTGQALRIAREYKIPVINFGSEDLLRSPMDELRKLVLGEGL</sequence>
<comment type="caution">
    <text evidence="1">The sequence shown here is derived from an EMBL/GenBank/DDBJ whole genome shotgun (WGS) entry which is preliminary data.</text>
</comment>
<dbReference type="AlphaFoldDB" id="A0A0F9EXQ5"/>
<accession>A0A0F9EXQ5</accession>
<name>A0A0F9EXQ5_9ZZZZ</name>
<protein>
    <submittedName>
        <fullName evidence="1">Uncharacterized protein</fullName>
    </submittedName>
</protein>
<organism evidence="1">
    <name type="scientific">marine sediment metagenome</name>
    <dbReference type="NCBI Taxonomy" id="412755"/>
    <lineage>
        <taxon>unclassified sequences</taxon>
        <taxon>metagenomes</taxon>
        <taxon>ecological metagenomes</taxon>
    </lineage>
</organism>
<reference evidence="1" key="1">
    <citation type="journal article" date="2015" name="Nature">
        <title>Complex archaea that bridge the gap between prokaryotes and eukaryotes.</title>
        <authorList>
            <person name="Spang A."/>
            <person name="Saw J.H."/>
            <person name="Jorgensen S.L."/>
            <person name="Zaremba-Niedzwiedzka K."/>
            <person name="Martijn J."/>
            <person name="Lind A.E."/>
            <person name="van Eijk R."/>
            <person name="Schleper C."/>
            <person name="Guy L."/>
            <person name="Ettema T.J."/>
        </authorList>
    </citation>
    <scope>NUCLEOTIDE SEQUENCE</scope>
</reference>